<dbReference type="PANTHER" id="PTHR32063">
    <property type="match status" value="1"/>
</dbReference>
<feature type="transmembrane region" description="Helical" evidence="1">
    <location>
        <begin position="31"/>
        <end position="49"/>
    </location>
</feature>
<dbReference type="EMBL" id="JAQQXS010000007">
    <property type="protein sequence ID" value="MDC8785335.1"/>
    <property type="molecule type" value="Genomic_DNA"/>
</dbReference>
<comment type="caution">
    <text evidence="2">The sequence shown here is derived from an EMBL/GenBank/DDBJ whole genome shotgun (WGS) entry which is preliminary data.</text>
</comment>
<dbReference type="Gene3D" id="3.30.70.1320">
    <property type="entry name" value="Multidrug efflux transporter AcrB pore domain like"/>
    <property type="match status" value="1"/>
</dbReference>
<keyword evidence="3" id="KW-1185">Reference proteome</keyword>
<feature type="transmembrane region" description="Helical" evidence="1">
    <location>
        <begin position="574"/>
        <end position="595"/>
    </location>
</feature>
<feature type="transmembrane region" description="Helical" evidence="1">
    <location>
        <begin position="938"/>
        <end position="957"/>
    </location>
</feature>
<dbReference type="Gene3D" id="1.20.1640.10">
    <property type="entry name" value="Multidrug efflux transporter AcrB transmembrane domain"/>
    <property type="match status" value="2"/>
</dbReference>
<dbReference type="InterPro" id="IPR001036">
    <property type="entry name" value="Acrflvin-R"/>
</dbReference>
<dbReference type="SUPFAM" id="SSF82693">
    <property type="entry name" value="Multidrug efflux transporter AcrB pore domain, PN1, PN2, PC1 and PC2 subdomains"/>
    <property type="match status" value="3"/>
</dbReference>
<feature type="transmembrane region" description="Helical" evidence="1">
    <location>
        <begin position="1065"/>
        <end position="1087"/>
    </location>
</feature>
<feature type="transmembrane region" description="Helical" evidence="1">
    <location>
        <begin position="389"/>
        <end position="409"/>
    </location>
</feature>
<feature type="transmembrane region" description="Helical" evidence="1">
    <location>
        <begin position="473"/>
        <end position="493"/>
    </location>
</feature>
<gene>
    <name evidence="2" type="ORF">PRZ01_09050</name>
</gene>
<dbReference type="PANTHER" id="PTHR32063:SF16">
    <property type="entry name" value="CATION EFFLUX SYSTEM (ACRB_ACRD_ACRF FAMILY)"/>
    <property type="match status" value="1"/>
</dbReference>
<dbReference type="Gene3D" id="3.30.2090.10">
    <property type="entry name" value="Multidrug efflux transporter AcrB TolC docking domain, DN and DC subdomains"/>
    <property type="match status" value="2"/>
</dbReference>
<sequence length="1104" mass="117539">MSTHTPLTQPEHPAPLGFSGRIAAFFQSAQITPLLALVALALGLFAVLVTPREEEPQINVTMANVMLPFPGASVADVEQMLTSPAEQVLSQMAGVEHVSSVTRPGLGVVTVQFKVGVPRTEALVRLYDAVNSHADWLPAGLGALPPLIKPKGIDDVPIVTFTLTGKSVDKSHAEVGAFDLERVAHSLEAALKRVPGTREVKTLGGPGRAINIRLDAARLAGVGLTVNELQQALQVANAGAPLGEWLSGNHSVALEAGAFFTSADDLAELVVGVRAGKPVQLRDVADIQDGPMQATRYVWHSEGGASRAAVTLSITKKAGENAIDVAQALSARVADLHNSLIPANMQVIETRNYGASANDKATQLIRKLLFATASVVALVFIALGRREAAIVGTAVILTLTVTLFASWAWGFTLNRVSLFALIFSIGILVDDAIVVVENIHRHLALDDAPSAGNWRDHLSRVIPAAVDEVGGPTILATLTVIAALLPMAFVSGLMGPYMSPIPINASMGMLLSLAIAFVLTPWLARLWMKALPAGHGSHQSNPSAHGLGARLGPLFERMFTPLLDPQKGARNRRLLGLGVAGLIVFSLALPMSGGVRLKMLPFDNKSELQVVVDMPAGTPLEQTAATLHALGRYLDGVPEVRHYQAYAGTASPINFNGLVRQYDLRADPHQGDLQVNLVDSHHRKAQSHAIAMRLRPELQKIAKRFNANVKVVEVPPGPPVLAPIVAELYGPEAEGRDALASQVRTVFERTQGIVDVDDSRTAAAPRQVLLIDRRKAAQLGISQASIVSTLRIGMGLEPATWLHDQSKFPSAALLQLPPESQGSLDSLLSLTVRGQAGNAVPLRELTTVSDSLREQPVFHKDLLPVNYVTADMADPTTGLDSPLYGLFKMRSAITALPTPGGGTLQERFISAPNDALRDYSLKWDGEWQITYETFRDMGLAYAVGLVLIYLLVVAQFGSYLTPLIIMAPIPLTLIGVMPGHALMGAQYTATSMIGMIALAGIIVRNSILLVDFIRLQQRSGMPIERAIVSAAATRAQPIILTGLAAMMGAFFILSDPIFNGLAISLIFGIAISTLLTLVVIPLLYFVAYRGSPATGPALPSTPSN</sequence>
<dbReference type="Gene3D" id="3.30.70.1430">
    <property type="entry name" value="Multidrug efflux transporter AcrB pore domain"/>
    <property type="match status" value="2"/>
</dbReference>
<name>A0ABT5KSE2_9BURK</name>
<keyword evidence="1" id="KW-0472">Membrane</keyword>
<dbReference type="PRINTS" id="PR00702">
    <property type="entry name" value="ACRIFLAVINRP"/>
</dbReference>
<dbReference type="Gene3D" id="3.30.70.1440">
    <property type="entry name" value="Multidrug efflux transporter AcrB pore domain"/>
    <property type="match status" value="1"/>
</dbReference>
<keyword evidence="1" id="KW-0812">Transmembrane</keyword>
<feature type="transmembrane region" description="Helical" evidence="1">
    <location>
        <begin position="995"/>
        <end position="1015"/>
    </location>
</feature>
<dbReference type="Proteomes" id="UP001219862">
    <property type="component" value="Unassembled WGS sequence"/>
</dbReference>
<dbReference type="RefSeq" id="WP_273596456.1">
    <property type="nucleotide sequence ID" value="NZ_JAQQXS010000007.1"/>
</dbReference>
<feature type="transmembrane region" description="Helical" evidence="1">
    <location>
        <begin position="1035"/>
        <end position="1053"/>
    </location>
</feature>
<dbReference type="Pfam" id="PF00873">
    <property type="entry name" value="ACR_tran"/>
    <property type="match status" value="2"/>
</dbReference>
<feature type="transmembrane region" description="Helical" evidence="1">
    <location>
        <begin position="505"/>
        <end position="524"/>
    </location>
</feature>
<reference evidence="2 3" key="1">
    <citation type="submission" date="2022-10" db="EMBL/GenBank/DDBJ databases">
        <title>paucibacter sp. hw8 Genome sequencing.</title>
        <authorList>
            <person name="Park S."/>
        </authorList>
    </citation>
    <scope>NUCLEOTIDE SEQUENCE [LARGE SCALE GENOMIC DNA]</scope>
    <source>
        <strain evidence="3">hw8</strain>
    </source>
</reference>
<accession>A0ABT5KSE2</accession>
<evidence type="ECO:0000313" key="3">
    <source>
        <dbReference type="Proteomes" id="UP001219862"/>
    </source>
</evidence>
<evidence type="ECO:0000313" key="2">
    <source>
        <dbReference type="EMBL" id="MDC8785335.1"/>
    </source>
</evidence>
<proteinExistence type="predicted"/>
<protein>
    <submittedName>
        <fullName evidence="2">Efflux RND transporter permease subunit</fullName>
    </submittedName>
</protein>
<feature type="transmembrane region" description="Helical" evidence="1">
    <location>
        <begin position="963"/>
        <end position="983"/>
    </location>
</feature>
<keyword evidence="1" id="KW-1133">Transmembrane helix</keyword>
<dbReference type="SUPFAM" id="SSF82714">
    <property type="entry name" value="Multidrug efflux transporter AcrB TolC docking domain, DN and DC subdomains"/>
    <property type="match status" value="2"/>
</dbReference>
<dbReference type="InterPro" id="IPR027463">
    <property type="entry name" value="AcrB_DN_DC_subdom"/>
</dbReference>
<organism evidence="2 3">
    <name type="scientific">Roseateles koreensis</name>
    <dbReference type="NCBI Taxonomy" id="2987526"/>
    <lineage>
        <taxon>Bacteria</taxon>
        <taxon>Pseudomonadati</taxon>
        <taxon>Pseudomonadota</taxon>
        <taxon>Betaproteobacteria</taxon>
        <taxon>Burkholderiales</taxon>
        <taxon>Sphaerotilaceae</taxon>
        <taxon>Roseateles</taxon>
    </lineage>
</organism>
<dbReference type="SUPFAM" id="SSF82866">
    <property type="entry name" value="Multidrug efflux transporter AcrB transmembrane domain"/>
    <property type="match status" value="2"/>
</dbReference>
<feature type="transmembrane region" description="Helical" evidence="1">
    <location>
        <begin position="364"/>
        <end position="383"/>
    </location>
</feature>
<evidence type="ECO:0000256" key="1">
    <source>
        <dbReference type="SAM" id="Phobius"/>
    </source>
</evidence>